<dbReference type="AlphaFoldDB" id="A0A4Q7RWU1"/>
<evidence type="ECO:0000313" key="2">
    <source>
        <dbReference type="Proteomes" id="UP000291078"/>
    </source>
</evidence>
<dbReference type="Proteomes" id="UP000291078">
    <property type="component" value="Unassembled WGS sequence"/>
</dbReference>
<evidence type="ECO:0000313" key="1">
    <source>
        <dbReference type="EMBL" id="RZT36722.1"/>
    </source>
</evidence>
<organism evidence="1 2">
    <name type="scientific">Cupriavidus agavae</name>
    <dbReference type="NCBI Taxonomy" id="1001822"/>
    <lineage>
        <taxon>Bacteria</taxon>
        <taxon>Pseudomonadati</taxon>
        <taxon>Pseudomonadota</taxon>
        <taxon>Betaproteobacteria</taxon>
        <taxon>Burkholderiales</taxon>
        <taxon>Burkholderiaceae</taxon>
        <taxon>Cupriavidus</taxon>
    </lineage>
</organism>
<sequence>MPRRVPDTETPYNIAPYNGGRLAAVCFWLHLNP</sequence>
<protein>
    <submittedName>
        <fullName evidence="1">Uncharacterized protein</fullName>
    </submittedName>
</protein>
<reference evidence="1 2" key="1">
    <citation type="journal article" date="2015" name="Stand. Genomic Sci.">
        <title>Genomic Encyclopedia of Bacterial and Archaeal Type Strains, Phase III: the genomes of soil and plant-associated and newly described type strains.</title>
        <authorList>
            <person name="Whitman W.B."/>
            <person name="Woyke T."/>
            <person name="Klenk H.P."/>
            <person name="Zhou Y."/>
            <person name="Lilburn T.G."/>
            <person name="Beck B.J."/>
            <person name="De Vos P."/>
            <person name="Vandamme P."/>
            <person name="Eisen J.A."/>
            <person name="Garrity G."/>
            <person name="Hugenholtz P."/>
            <person name="Kyrpides N.C."/>
        </authorList>
    </citation>
    <scope>NUCLEOTIDE SEQUENCE [LARGE SCALE GENOMIC DNA]</scope>
    <source>
        <strain evidence="1 2">ASC-9842</strain>
    </source>
</reference>
<comment type="caution">
    <text evidence="1">The sequence shown here is derived from an EMBL/GenBank/DDBJ whole genome shotgun (WGS) entry which is preliminary data.</text>
</comment>
<name>A0A4Q7RWU1_9BURK</name>
<keyword evidence="2" id="KW-1185">Reference proteome</keyword>
<dbReference type="EMBL" id="SGXM01000004">
    <property type="protein sequence ID" value="RZT36722.1"/>
    <property type="molecule type" value="Genomic_DNA"/>
</dbReference>
<accession>A0A4Q7RWU1</accession>
<proteinExistence type="predicted"/>
<gene>
    <name evidence="1" type="ORF">EV147_3386</name>
</gene>